<evidence type="ECO:0000256" key="9">
    <source>
        <dbReference type="RuleBase" id="RU000461"/>
    </source>
</evidence>
<dbReference type="GO" id="GO:0016705">
    <property type="term" value="F:oxidoreductase activity, acting on paired donors, with incorporation or reduction of molecular oxygen"/>
    <property type="evidence" value="ECO:0007669"/>
    <property type="project" value="InterPro"/>
</dbReference>
<comment type="cofactor">
    <cofactor evidence="1 8">
        <name>heme</name>
        <dbReference type="ChEBI" id="CHEBI:30413"/>
    </cofactor>
</comment>
<organism evidence="10 11">
    <name type="scientific">Arctia plantaginis</name>
    <name type="common">Wood tiger moth</name>
    <name type="synonym">Phalaena plantaginis</name>
    <dbReference type="NCBI Taxonomy" id="874455"/>
    <lineage>
        <taxon>Eukaryota</taxon>
        <taxon>Metazoa</taxon>
        <taxon>Ecdysozoa</taxon>
        <taxon>Arthropoda</taxon>
        <taxon>Hexapoda</taxon>
        <taxon>Insecta</taxon>
        <taxon>Pterygota</taxon>
        <taxon>Neoptera</taxon>
        <taxon>Endopterygota</taxon>
        <taxon>Lepidoptera</taxon>
        <taxon>Glossata</taxon>
        <taxon>Ditrysia</taxon>
        <taxon>Noctuoidea</taxon>
        <taxon>Erebidae</taxon>
        <taxon>Arctiinae</taxon>
        <taxon>Arctia</taxon>
    </lineage>
</organism>
<dbReference type="InterPro" id="IPR001128">
    <property type="entry name" value="Cyt_P450"/>
</dbReference>
<dbReference type="Proteomes" id="UP000494256">
    <property type="component" value="Unassembled WGS sequence"/>
</dbReference>
<keyword evidence="4 8" id="KW-0479">Metal-binding</keyword>
<dbReference type="Gene3D" id="1.10.630.10">
    <property type="entry name" value="Cytochrome P450"/>
    <property type="match status" value="1"/>
</dbReference>
<dbReference type="InterPro" id="IPR002401">
    <property type="entry name" value="Cyt_P450_E_grp-I"/>
</dbReference>
<evidence type="ECO:0000256" key="2">
    <source>
        <dbReference type="ARBA" id="ARBA00010617"/>
    </source>
</evidence>
<evidence type="ECO:0000256" key="1">
    <source>
        <dbReference type="ARBA" id="ARBA00001971"/>
    </source>
</evidence>
<gene>
    <name evidence="10" type="ORF">APLA_LOCUS15730</name>
</gene>
<feature type="binding site" description="axial binding residue" evidence="8">
    <location>
        <position position="455"/>
    </location>
    <ligand>
        <name>heme</name>
        <dbReference type="ChEBI" id="CHEBI:30413"/>
    </ligand>
    <ligandPart>
        <name>Fe</name>
        <dbReference type="ChEBI" id="CHEBI:18248"/>
    </ligandPart>
</feature>
<evidence type="ECO:0000256" key="8">
    <source>
        <dbReference type="PIRSR" id="PIRSR602401-1"/>
    </source>
</evidence>
<name>A0A8S1BCP0_ARCPL</name>
<keyword evidence="7 9" id="KW-0503">Monooxygenase</keyword>
<evidence type="ECO:0000313" key="10">
    <source>
        <dbReference type="EMBL" id="CAB3256713.1"/>
    </source>
</evidence>
<accession>A0A8S1BCP0</accession>
<comment type="caution">
    <text evidence="10">The sequence shown here is derived from an EMBL/GenBank/DDBJ whole genome shotgun (WGS) entry which is preliminary data.</text>
</comment>
<dbReference type="PRINTS" id="PR00463">
    <property type="entry name" value="EP450I"/>
</dbReference>
<dbReference type="GO" id="GO:0020037">
    <property type="term" value="F:heme binding"/>
    <property type="evidence" value="ECO:0007669"/>
    <property type="project" value="InterPro"/>
</dbReference>
<keyword evidence="6 8" id="KW-0408">Iron</keyword>
<dbReference type="PRINTS" id="PR00385">
    <property type="entry name" value="P450"/>
</dbReference>
<evidence type="ECO:0000256" key="3">
    <source>
        <dbReference type="ARBA" id="ARBA00022617"/>
    </source>
</evidence>
<dbReference type="EMBL" id="CADEBD010000494">
    <property type="protein sequence ID" value="CAB3256713.1"/>
    <property type="molecule type" value="Genomic_DNA"/>
</dbReference>
<dbReference type="CDD" id="cd11054">
    <property type="entry name" value="CYP24A1-like"/>
    <property type="match status" value="1"/>
</dbReference>
<dbReference type="InterPro" id="IPR050479">
    <property type="entry name" value="CYP11_CYP27_families"/>
</dbReference>
<evidence type="ECO:0008006" key="12">
    <source>
        <dbReference type="Google" id="ProtNLM"/>
    </source>
</evidence>
<evidence type="ECO:0000256" key="6">
    <source>
        <dbReference type="ARBA" id="ARBA00023004"/>
    </source>
</evidence>
<evidence type="ECO:0000256" key="7">
    <source>
        <dbReference type="ARBA" id="ARBA00023033"/>
    </source>
</evidence>
<dbReference type="GO" id="GO:0004497">
    <property type="term" value="F:monooxygenase activity"/>
    <property type="evidence" value="ECO:0007669"/>
    <property type="project" value="UniProtKB-KW"/>
</dbReference>
<dbReference type="PROSITE" id="PS00086">
    <property type="entry name" value="CYTOCHROME_P450"/>
    <property type="match status" value="1"/>
</dbReference>
<evidence type="ECO:0000313" key="11">
    <source>
        <dbReference type="Proteomes" id="UP000494256"/>
    </source>
</evidence>
<comment type="similarity">
    <text evidence="2 9">Belongs to the cytochrome P450 family.</text>
</comment>
<keyword evidence="5 9" id="KW-0560">Oxidoreductase</keyword>
<dbReference type="AlphaFoldDB" id="A0A8S1BCP0"/>
<dbReference type="PANTHER" id="PTHR24279">
    <property type="entry name" value="CYTOCHROME P450"/>
    <property type="match status" value="1"/>
</dbReference>
<keyword evidence="3 8" id="KW-0349">Heme</keyword>
<dbReference type="Pfam" id="PF00067">
    <property type="entry name" value="p450"/>
    <property type="match status" value="1"/>
</dbReference>
<dbReference type="OrthoDB" id="25414at2759"/>
<dbReference type="GO" id="GO:0005506">
    <property type="term" value="F:iron ion binding"/>
    <property type="evidence" value="ECO:0007669"/>
    <property type="project" value="InterPro"/>
</dbReference>
<protein>
    <recommendedName>
        <fullName evidence="12">Cytochrome P450</fullName>
    </recommendedName>
</protein>
<evidence type="ECO:0000256" key="5">
    <source>
        <dbReference type="ARBA" id="ARBA00023002"/>
    </source>
</evidence>
<proteinExistence type="inferred from homology"/>
<dbReference type="InterPro" id="IPR017972">
    <property type="entry name" value="Cyt_P450_CS"/>
</dbReference>
<dbReference type="InterPro" id="IPR036396">
    <property type="entry name" value="Cyt_P450_sf"/>
</dbReference>
<dbReference type="SUPFAM" id="SSF48264">
    <property type="entry name" value="Cytochrome P450"/>
    <property type="match status" value="1"/>
</dbReference>
<reference evidence="10 11" key="1">
    <citation type="submission" date="2020-04" db="EMBL/GenBank/DDBJ databases">
        <authorList>
            <person name="Wallbank WR R."/>
            <person name="Pardo Diaz C."/>
            <person name="Kozak K."/>
            <person name="Martin S."/>
            <person name="Jiggins C."/>
            <person name="Moest M."/>
            <person name="Warren A I."/>
            <person name="Byers J.R.P. K."/>
            <person name="Montejo-Kovacevich G."/>
            <person name="Yen C E."/>
        </authorList>
    </citation>
    <scope>NUCLEOTIDE SEQUENCE [LARGE SCALE GENOMIC DNA]</scope>
</reference>
<evidence type="ECO:0000256" key="4">
    <source>
        <dbReference type="ARBA" id="ARBA00022723"/>
    </source>
</evidence>
<dbReference type="PANTHER" id="PTHR24279:SF120">
    <property type="entry name" value="CYTOCHROME P450"/>
    <property type="match status" value="1"/>
</dbReference>
<sequence>MQSQLKAFLRITSYKCDIIRTLTVTSDIKSDEILKSWRDVPGPKSLPIIGQLHHFLPGGELRSFEEPDVVQRLYDKYGPIVRFDGMFGMGSMIVVSDPEITAYILRSENFSPNRPGFVSLEYYRKDYKKSKGYAVGITGLMTDHGDKWKELRSSVNPVMLQPNTIKLYCTVLDGVAQDMIKRMKTVRDEKYMIQNKFDSEMNLWALESIATVALGCRLNCLDSTLPDDSPEKQLIQCVHELFNTATQLDFKPSIWRYVSTPLFKRAMKLYEQHENLTKHFLKKGMKQLTLNTDQKASHEKGVLEKLLEINEEYAYIMASDMLFAGIDTAANTMTAVLYLLAVNQDKQNKLREEIVSKSDRKPYLKACIKEGLRLMPIISGNFRRSTKQYNIMGYRIPKDMNLVFSNSQMSLMEHHYPRAREYIPERWTAEKNDPLYYGKAHPFAYVPFGFGTRSCIGRRIAELEIETFLSRVIENFKVEWLGPPPKLEHSSVLHVKSPFYFTFKDIK</sequence>